<dbReference type="STRING" id="215250.A0A316YWQ0"/>
<dbReference type="Gene3D" id="3.80.10.10">
    <property type="entry name" value="Ribonuclease Inhibitor"/>
    <property type="match status" value="1"/>
</dbReference>
<feature type="region of interest" description="Disordered" evidence="1">
    <location>
        <begin position="583"/>
        <end position="797"/>
    </location>
</feature>
<feature type="region of interest" description="Disordered" evidence="1">
    <location>
        <begin position="396"/>
        <end position="441"/>
    </location>
</feature>
<evidence type="ECO:0008006" key="4">
    <source>
        <dbReference type="Google" id="ProtNLM"/>
    </source>
</evidence>
<evidence type="ECO:0000313" key="2">
    <source>
        <dbReference type="EMBL" id="PWN93098.1"/>
    </source>
</evidence>
<evidence type="ECO:0000256" key="1">
    <source>
        <dbReference type="SAM" id="MobiDB-lite"/>
    </source>
</evidence>
<dbReference type="Proteomes" id="UP000245768">
    <property type="component" value="Unassembled WGS sequence"/>
</dbReference>
<proteinExistence type="predicted"/>
<dbReference type="SUPFAM" id="SSF52047">
    <property type="entry name" value="RNI-like"/>
    <property type="match status" value="1"/>
</dbReference>
<feature type="compositionally biased region" description="Low complexity" evidence="1">
    <location>
        <begin position="648"/>
        <end position="659"/>
    </location>
</feature>
<keyword evidence="3" id="KW-1185">Reference proteome</keyword>
<name>A0A316YWQ0_9BASI</name>
<accession>A0A316YWQ0</accession>
<gene>
    <name evidence="2" type="ORF">FA10DRAFT_290249</name>
</gene>
<dbReference type="InterPro" id="IPR032675">
    <property type="entry name" value="LRR_dom_sf"/>
</dbReference>
<dbReference type="OrthoDB" id="3366478at2759"/>
<dbReference type="RefSeq" id="XP_025380296.1">
    <property type="nucleotide sequence ID" value="XM_025524339.1"/>
</dbReference>
<organism evidence="2 3">
    <name type="scientific">Acaromyces ingoldii</name>
    <dbReference type="NCBI Taxonomy" id="215250"/>
    <lineage>
        <taxon>Eukaryota</taxon>
        <taxon>Fungi</taxon>
        <taxon>Dikarya</taxon>
        <taxon>Basidiomycota</taxon>
        <taxon>Ustilaginomycotina</taxon>
        <taxon>Exobasidiomycetes</taxon>
        <taxon>Exobasidiales</taxon>
        <taxon>Cryptobasidiaceae</taxon>
        <taxon>Acaromyces</taxon>
    </lineage>
</organism>
<protein>
    <recommendedName>
        <fullName evidence="4">F-box domain-containing protein</fullName>
    </recommendedName>
</protein>
<feature type="region of interest" description="Disordered" evidence="1">
    <location>
        <begin position="1"/>
        <end position="21"/>
    </location>
</feature>
<dbReference type="InterPro" id="IPR036047">
    <property type="entry name" value="F-box-like_dom_sf"/>
</dbReference>
<reference evidence="2 3" key="1">
    <citation type="journal article" date="2018" name="Mol. Biol. Evol.">
        <title>Broad Genomic Sampling Reveals a Smut Pathogenic Ancestry of the Fungal Clade Ustilaginomycotina.</title>
        <authorList>
            <person name="Kijpornyongpan T."/>
            <person name="Mondo S.J."/>
            <person name="Barry K."/>
            <person name="Sandor L."/>
            <person name="Lee J."/>
            <person name="Lipzen A."/>
            <person name="Pangilinan J."/>
            <person name="LaButti K."/>
            <person name="Hainaut M."/>
            <person name="Henrissat B."/>
            <person name="Grigoriev I.V."/>
            <person name="Spatafora J.W."/>
            <person name="Aime M.C."/>
        </authorList>
    </citation>
    <scope>NUCLEOTIDE SEQUENCE [LARGE SCALE GENOMIC DNA]</scope>
    <source>
        <strain evidence="2 3">MCA 4198</strain>
    </source>
</reference>
<dbReference type="SUPFAM" id="SSF81383">
    <property type="entry name" value="F-box domain"/>
    <property type="match status" value="1"/>
</dbReference>
<dbReference type="AlphaFoldDB" id="A0A316YWQ0"/>
<dbReference type="EMBL" id="KZ819634">
    <property type="protein sequence ID" value="PWN93098.1"/>
    <property type="molecule type" value="Genomic_DNA"/>
</dbReference>
<evidence type="ECO:0000313" key="3">
    <source>
        <dbReference type="Proteomes" id="UP000245768"/>
    </source>
</evidence>
<feature type="compositionally biased region" description="Polar residues" evidence="1">
    <location>
        <begin position="736"/>
        <end position="747"/>
    </location>
</feature>
<dbReference type="InParanoid" id="A0A316YWQ0"/>
<sequence length="797" mass="86027">MAEHCSDDGGGSVDEPRRPRPHIDDFPSNLFHCESILSMLDPSTACNLVRVNSRFNSAACKALYEELCVQDDANAIAHPISGTRYDTSLLRQSAASFIAMKASWLRRGHLTLKSSRPSSNASPIWKLFFGPAEHHCEGHLRWEAPRLSSLHCLRVLSLSKLSSDGVNQLHMVLQFAPMLEKMTIESLFIDDALLAHVGKLRYLTNLTLRSSGTKISDKGILSLLEGCASLRSLMLTEVEGRLTKGLWSKVPTLPSSFHTLKVAFSENGSHHSWTTDHLSSLFDILSMRLITKPDLIPVSLPNLQHSDDQSQMMDMFFLTPDELQLILSSCKRLQHLRICLDAPISKLLAMSSAFVRLPHLETLAFSITEQHCPSSLPLLRIGGPVLAQPLSRIHERPISRPDATVPELSPSSTEASGETELATPVASTKTEEALTHRRRRSSISTVKSDAPCLGLGLSIPTSLFNTETVVQVDVQTANGSLTSHEATIPPTREIRKNGKGEWQITGNGATAKINFVPFHQVDDYASELLTLDSGADVEEALIARRTSSFGSLKDPSTAEALTVFPSDPFEEVTVGSPTLVQQLQQRKRSNTVDGGAALRASITRPRSSTLGTQAAVPQLHKSASSRRAPILTQLKKTPVPENAWGTRLSSGPALAASSSNEGTKPAKSPSSPIATAKKASLVINTGSNSKPGGRAMTRLRGPDDGYSGPTVIIGHGKPSTGKSSKKKHKQGSSSPNSTKGDMTSSPLTPKHGKDVLPSPSSSTRNHKGLQQQQQQKMLKKDGAKGSGQGVNTNGARR</sequence>
<dbReference type="GeneID" id="37046255"/>